<reference evidence="14 16" key="2">
    <citation type="submission" date="2015-05" db="EMBL/GenBank/DDBJ databases">
        <title>Distinctive expansion of gene families associated with plant cell wall degradation and secondary metabolism in the genomes of grapevine trunk pathogens.</title>
        <authorList>
            <person name="Lawrence D.P."/>
            <person name="Travadon R."/>
            <person name="Rolshausen P.E."/>
            <person name="Baumgartner K."/>
        </authorList>
    </citation>
    <scope>NUCLEOTIDE SEQUENCE [LARGE SCALE GENOMIC DNA]</scope>
    <source>
        <strain evidence="14">DS831</strain>
    </source>
</reference>
<dbReference type="OrthoDB" id="166803at2759"/>
<evidence type="ECO:0000313" key="18">
    <source>
        <dbReference type="Proteomes" id="UP001430584"/>
    </source>
</evidence>
<feature type="compositionally biased region" description="Acidic residues" evidence="10">
    <location>
        <begin position="395"/>
        <end position="406"/>
    </location>
</feature>
<dbReference type="GeneID" id="92012266"/>
<feature type="compositionally biased region" description="Basic and acidic residues" evidence="10">
    <location>
        <begin position="368"/>
        <end position="377"/>
    </location>
</feature>
<dbReference type="GO" id="GO:0016192">
    <property type="term" value="P:vesicle-mediated transport"/>
    <property type="evidence" value="ECO:0007669"/>
    <property type="project" value="TreeGrafter"/>
</dbReference>
<evidence type="ECO:0000256" key="5">
    <source>
        <dbReference type="ARBA" id="ARBA00020673"/>
    </source>
</evidence>
<feature type="region of interest" description="Disordered" evidence="10">
    <location>
        <begin position="21"/>
        <end position="42"/>
    </location>
</feature>
<keyword evidence="7 11" id="KW-1133">Transmembrane helix</keyword>
<feature type="transmembrane region" description="Helical" evidence="11">
    <location>
        <begin position="283"/>
        <end position="304"/>
    </location>
</feature>
<reference evidence="14 16" key="1">
    <citation type="submission" date="2015-03" db="EMBL/GenBank/DDBJ databases">
        <authorList>
            <person name="Morales-Cruz A."/>
            <person name="Amrine K.C."/>
            <person name="Cantu D."/>
        </authorList>
    </citation>
    <scope>NUCLEOTIDE SEQUENCE [LARGE SCALE GENOMIC DNA]</scope>
    <source>
        <strain evidence="14">DS831</strain>
    </source>
</reference>
<dbReference type="Pfam" id="PF09335">
    <property type="entry name" value="VTT_dom"/>
    <property type="match status" value="1"/>
</dbReference>
<comment type="caution">
    <text evidence="14">The sequence shown here is derived from an EMBL/GenBank/DDBJ whole genome shotgun (WGS) entry which is preliminary data.</text>
</comment>
<dbReference type="Proteomes" id="UP001430584">
    <property type="component" value="Unassembled WGS sequence"/>
</dbReference>
<dbReference type="Proteomes" id="UP000190776">
    <property type="component" value="Unassembled WGS sequence"/>
</dbReference>
<feature type="transmembrane region" description="Helical" evidence="11">
    <location>
        <begin position="167"/>
        <end position="189"/>
    </location>
</feature>
<comment type="function">
    <text evidence="1">Golgi membrane protein involved in vesicular trafficking and spindle migration.</text>
</comment>
<reference evidence="13 18" key="4">
    <citation type="submission" date="2024-02" db="EMBL/GenBank/DDBJ databases">
        <title>De novo assembly and annotation of 12 fungi associated with fruit tree decline syndrome in Ontario, Canada.</title>
        <authorList>
            <person name="Sulman M."/>
            <person name="Ellouze W."/>
            <person name="Ilyukhin E."/>
        </authorList>
    </citation>
    <scope>NUCLEOTIDE SEQUENCE [LARGE SCALE GENOMIC DNA]</scope>
    <source>
        <strain evidence="13 18">FDS-637</strain>
    </source>
</reference>
<organism evidence="14 16">
    <name type="scientific">Diplodia seriata</name>
    <dbReference type="NCBI Taxonomy" id="420778"/>
    <lineage>
        <taxon>Eukaryota</taxon>
        <taxon>Fungi</taxon>
        <taxon>Dikarya</taxon>
        <taxon>Ascomycota</taxon>
        <taxon>Pezizomycotina</taxon>
        <taxon>Dothideomycetes</taxon>
        <taxon>Dothideomycetes incertae sedis</taxon>
        <taxon>Botryosphaeriales</taxon>
        <taxon>Botryosphaeriaceae</taxon>
        <taxon>Diplodia</taxon>
    </lineage>
</organism>
<reference evidence="15 17" key="3">
    <citation type="submission" date="2017-01" db="EMBL/GenBank/DDBJ databases">
        <title>Draft genome sequence of Diplodia seriata F98.1, a fungal species involved in grapevine trunk diseases.</title>
        <authorList>
            <person name="Robert-Siegwald G."/>
            <person name="Vallet J."/>
            <person name="Abou-Mansour E."/>
            <person name="Xu J."/>
            <person name="Rey P."/>
            <person name="Bertsch C."/>
            <person name="Rego C."/>
            <person name="Larignon P."/>
            <person name="Fontaine F."/>
            <person name="Lebrun M.-H."/>
        </authorList>
    </citation>
    <scope>NUCLEOTIDE SEQUENCE [LARGE SCALE GENOMIC DNA]</scope>
    <source>
        <strain evidence="15 17">F98.1</strain>
    </source>
</reference>
<evidence type="ECO:0000256" key="10">
    <source>
        <dbReference type="SAM" id="MobiDB-lite"/>
    </source>
</evidence>
<dbReference type="Proteomes" id="UP000034182">
    <property type="component" value="Unassembled WGS sequence"/>
</dbReference>
<dbReference type="PANTHER" id="PTHR47549:SF1">
    <property type="entry name" value="GOLGI APPARATUS MEMBRANE PROTEIN TVP38"/>
    <property type="match status" value="1"/>
</dbReference>
<feature type="compositionally biased region" description="Acidic residues" evidence="10">
    <location>
        <begin position="378"/>
        <end position="388"/>
    </location>
</feature>
<proteinExistence type="inferred from homology"/>
<sequence>MARTSGDYDARALALPVDLPPEEQRRTSLHNQPQPAWHRRSSSIARGSLASSAGRRRGGGGALARMRSNAAKLQRHGLKIYKRLTPLQRALLVLAGIVSFVLGILFLVYNEHIFKYWMAPVAKKWRDIPAGWMILWSMTFVVSFPPLIGYSTCVTLAGFVYGFPNGWFIVASATVIGSTASFLATRAVLHRFVSRMIANDSRFAALALTLKHDGIKLLIMIRLCPLPYSLSNGAIATFPTVHWASFMLAGAIASPKLLLHVFVGAKIGELAERGEQMDARTKAISYVSIIIGLVAGAATGYVMYSQTKRRAAELEQQEREGAARHRSADEIAREYADDPEAGLAAEVLREEEDDISLHNDVADLGGGHYRDESPIRESEEDGFDDDAPDVVFDVGDGESTDGADRK</sequence>
<evidence type="ECO:0000256" key="6">
    <source>
        <dbReference type="ARBA" id="ARBA00022692"/>
    </source>
</evidence>
<name>A0A0G2EVG3_9PEZI</name>
<dbReference type="AlphaFoldDB" id="A0A0G2EVG3"/>
<dbReference type="GO" id="GO:0000139">
    <property type="term" value="C:Golgi membrane"/>
    <property type="evidence" value="ECO:0007669"/>
    <property type="project" value="UniProtKB-SubCell"/>
</dbReference>
<evidence type="ECO:0000256" key="4">
    <source>
        <dbReference type="ARBA" id="ARBA00013533"/>
    </source>
</evidence>
<accession>A0A0G2EVG3</accession>
<comment type="subcellular location">
    <subcellularLocation>
        <location evidence="2">Golgi apparatus membrane</location>
        <topology evidence="2">Multi-pass membrane protein</topology>
    </subcellularLocation>
</comment>
<keyword evidence="9 11" id="KW-0472">Membrane</keyword>
<evidence type="ECO:0000256" key="8">
    <source>
        <dbReference type="ARBA" id="ARBA00023034"/>
    </source>
</evidence>
<comment type="similarity">
    <text evidence="3">Belongs to the TVP38/TMEM64 family.</text>
</comment>
<dbReference type="EMBL" id="LAQI01000033">
    <property type="protein sequence ID" value="KKY26096.1"/>
    <property type="molecule type" value="Genomic_DNA"/>
</dbReference>
<feature type="transmembrane region" description="Helical" evidence="11">
    <location>
        <begin position="130"/>
        <end position="161"/>
    </location>
</feature>
<dbReference type="InterPro" id="IPR032816">
    <property type="entry name" value="VTT_dom"/>
</dbReference>
<dbReference type="EMBL" id="JAJVCZ030000008">
    <property type="protein sequence ID" value="KAL0257370.1"/>
    <property type="molecule type" value="Genomic_DNA"/>
</dbReference>
<dbReference type="GO" id="GO:0000022">
    <property type="term" value="P:mitotic spindle elongation"/>
    <property type="evidence" value="ECO:0007669"/>
    <property type="project" value="TreeGrafter"/>
</dbReference>
<feature type="domain" description="VTT" evidence="12">
    <location>
        <begin position="150"/>
        <end position="265"/>
    </location>
</feature>
<dbReference type="RefSeq" id="XP_066630399.1">
    <property type="nucleotide sequence ID" value="XM_066779595.1"/>
</dbReference>
<keyword evidence="8" id="KW-0333">Golgi apparatus</keyword>
<gene>
    <name evidence="13" type="primary">TVP38</name>
    <name evidence="15" type="ORF">BK809_0007462</name>
    <name evidence="13" type="ORF">SLS55_008181</name>
    <name evidence="14" type="ORF">UCDDS831_g01606</name>
</gene>
<protein>
    <recommendedName>
        <fullName evidence="4">Golgi apparatus membrane protein TVP38</fullName>
    </recommendedName>
    <alternativeName>
        <fullName evidence="5">Golgi apparatus membrane protein tvp38</fullName>
    </alternativeName>
</protein>
<evidence type="ECO:0000256" key="7">
    <source>
        <dbReference type="ARBA" id="ARBA00022989"/>
    </source>
</evidence>
<evidence type="ECO:0000313" key="17">
    <source>
        <dbReference type="Proteomes" id="UP000190776"/>
    </source>
</evidence>
<dbReference type="EMBL" id="MSZU01000076">
    <property type="protein sequence ID" value="OMP87376.1"/>
    <property type="molecule type" value="Genomic_DNA"/>
</dbReference>
<evidence type="ECO:0000259" key="12">
    <source>
        <dbReference type="Pfam" id="PF09335"/>
    </source>
</evidence>
<feature type="transmembrane region" description="Helical" evidence="11">
    <location>
        <begin position="90"/>
        <end position="109"/>
    </location>
</feature>
<evidence type="ECO:0000256" key="1">
    <source>
        <dbReference type="ARBA" id="ARBA00002978"/>
    </source>
</evidence>
<dbReference type="InterPro" id="IPR051076">
    <property type="entry name" value="Golgi_membrane_TVP38/TMEM64"/>
</dbReference>
<evidence type="ECO:0000313" key="16">
    <source>
        <dbReference type="Proteomes" id="UP000034182"/>
    </source>
</evidence>
<evidence type="ECO:0000256" key="3">
    <source>
        <dbReference type="ARBA" id="ARBA00008640"/>
    </source>
</evidence>
<evidence type="ECO:0000256" key="9">
    <source>
        <dbReference type="ARBA" id="ARBA00023136"/>
    </source>
</evidence>
<keyword evidence="6 11" id="KW-0812">Transmembrane</keyword>
<keyword evidence="18" id="KW-1185">Reference proteome</keyword>
<evidence type="ECO:0000313" key="14">
    <source>
        <dbReference type="EMBL" id="KKY26096.1"/>
    </source>
</evidence>
<evidence type="ECO:0000313" key="13">
    <source>
        <dbReference type="EMBL" id="KAL0257370.1"/>
    </source>
</evidence>
<evidence type="ECO:0000256" key="2">
    <source>
        <dbReference type="ARBA" id="ARBA00004653"/>
    </source>
</evidence>
<dbReference type="PANTHER" id="PTHR47549">
    <property type="entry name" value="GOLGI APPARATUS MEMBRANE PROTEIN TVP38-RELATED"/>
    <property type="match status" value="1"/>
</dbReference>
<evidence type="ECO:0000256" key="11">
    <source>
        <dbReference type="SAM" id="Phobius"/>
    </source>
</evidence>
<evidence type="ECO:0000313" key="15">
    <source>
        <dbReference type="EMBL" id="OMP87376.1"/>
    </source>
</evidence>
<dbReference type="STRING" id="420778.A0A0G2EVG3"/>
<feature type="transmembrane region" description="Helical" evidence="11">
    <location>
        <begin position="241"/>
        <end position="263"/>
    </location>
</feature>
<feature type="region of interest" description="Disordered" evidence="10">
    <location>
        <begin position="354"/>
        <end position="406"/>
    </location>
</feature>